<evidence type="ECO:0000256" key="5">
    <source>
        <dbReference type="ARBA" id="ARBA00023002"/>
    </source>
</evidence>
<keyword evidence="5" id="KW-0560">Oxidoreductase</keyword>
<evidence type="ECO:0000313" key="9">
    <source>
        <dbReference type="Ensembl" id="ENSMODP00000050014.1"/>
    </source>
</evidence>
<evidence type="ECO:0000256" key="4">
    <source>
        <dbReference type="ARBA" id="ARBA00022862"/>
    </source>
</evidence>
<keyword evidence="3" id="KW-0575">Peroxidase</keyword>
<dbReference type="GO" id="GO:0005829">
    <property type="term" value="C:cytosol"/>
    <property type="evidence" value="ECO:0000318"/>
    <property type="project" value="GO_Central"/>
</dbReference>
<dbReference type="PANTHER" id="PTHR10681">
    <property type="entry name" value="THIOREDOXIN PEROXIDASE"/>
    <property type="match status" value="1"/>
</dbReference>
<evidence type="ECO:0000256" key="1">
    <source>
        <dbReference type="ARBA" id="ARBA00009796"/>
    </source>
</evidence>
<accession>A0A5F8GRK1</accession>
<dbReference type="SUPFAM" id="SSF52833">
    <property type="entry name" value="Thioredoxin-like"/>
    <property type="match status" value="1"/>
</dbReference>
<dbReference type="InterPro" id="IPR050217">
    <property type="entry name" value="Peroxiredoxin"/>
</dbReference>
<dbReference type="InParanoid" id="A0A5F8GRK1"/>
<dbReference type="GO" id="GO:0045454">
    <property type="term" value="P:cell redox homeostasis"/>
    <property type="evidence" value="ECO:0000318"/>
    <property type="project" value="GO_Central"/>
</dbReference>
<dbReference type="Gene3D" id="3.40.30.10">
    <property type="entry name" value="Glutaredoxin"/>
    <property type="match status" value="1"/>
</dbReference>
<dbReference type="GO" id="GO:0042744">
    <property type="term" value="P:hydrogen peroxide catabolic process"/>
    <property type="evidence" value="ECO:0000318"/>
    <property type="project" value="GO_Central"/>
</dbReference>
<comment type="catalytic activity">
    <reaction evidence="6">
        <text>a hydroperoxide + [thioredoxin]-dithiol = an alcohol + [thioredoxin]-disulfide + H2O</text>
        <dbReference type="Rhea" id="RHEA:62620"/>
        <dbReference type="Rhea" id="RHEA-COMP:10698"/>
        <dbReference type="Rhea" id="RHEA-COMP:10700"/>
        <dbReference type="ChEBI" id="CHEBI:15377"/>
        <dbReference type="ChEBI" id="CHEBI:29950"/>
        <dbReference type="ChEBI" id="CHEBI:30879"/>
        <dbReference type="ChEBI" id="CHEBI:35924"/>
        <dbReference type="ChEBI" id="CHEBI:50058"/>
        <dbReference type="EC" id="1.11.1.24"/>
    </reaction>
</comment>
<reference evidence="9" key="3">
    <citation type="submission" date="2025-09" db="UniProtKB">
        <authorList>
            <consortium name="Ensembl"/>
        </authorList>
    </citation>
    <scope>IDENTIFICATION</scope>
</reference>
<dbReference type="Bgee" id="ENSMODG00000049288">
    <property type="expression patterns" value="Expressed in kidney and 7 other cell types or tissues"/>
</dbReference>
<dbReference type="STRING" id="13616.ENSMODP00000050014"/>
<feature type="domain" description="Peroxiredoxin C-terminal" evidence="8">
    <location>
        <begin position="58"/>
        <end position="92"/>
    </location>
</feature>
<dbReference type="Ensembl" id="ENSMODT00000068758.1">
    <property type="protein sequence ID" value="ENSMODP00000050014.1"/>
    <property type="gene ID" value="ENSMODG00000049288.1"/>
</dbReference>
<dbReference type="GO" id="GO:0005739">
    <property type="term" value="C:mitochondrion"/>
    <property type="evidence" value="ECO:0000318"/>
    <property type="project" value="GO_Central"/>
</dbReference>
<dbReference type="EC" id="1.11.1.24" evidence="2"/>
<keyword evidence="10" id="KW-1185">Reference proteome</keyword>
<reference evidence="9" key="2">
    <citation type="submission" date="2025-08" db="UniProtKB">
        <authorList>
            <consortium name="Ensembl"/>
        </authorList>
    </citation>
    <scope>IDENTIFICATION</scope>
</reference>
<dbReference type="Pfam" id="PF10417">
    <property type="entry name" value="1-cysPrx_C"/>
    <property type="match status" value="1"/>
</dbReference>
<keyword evidence="4" id="KW-0049">Antioxidant</keyword>
<dbReference type="GeneTree" id="ENSGT00940000153430"/>
<feature type="region of interest" description="Disordered" evidence="7">
    <location>
        <begin position="73"/>
        <end position="95"/>
    </location>
</feature>
<dbReference type="PANTHER" id="PTHR10681:SF128">
    <property type="entry name" value="THIOREDOXIN-DEPENDENT PEROXIDE REDUCTASE, MITOCHONDRIAL"/>
    <property type="match status" value="1"/>
</dbReference>
<evidence type="ECO:0000256" key="2">
    <source>
        <dbReference type="ARBA" id="ARBA00013017"/>
    </source>
</evidence>
<evidence type="ECO:0000313" key="10">
    <source>
        <dbReference type="Proteomes" id="UP000002280"/>
    </source>
</evidence>
<evidence type="ECO:0000256" key="3">
    <source>
        <dbReference type="ARBA" id="ARBA00022559"/>
    </source>
</evidence>
<proteinExistence type="inferred from homology"/>
<evidence type="ECO:0000256" key="6">
    <source>
        <dbReference type="ARBA" id="ARBA00049091"/>
    </source>
</evidence>
<sequence length="95" mass="10567">ASAYVPAVTRQAPHFKGPGFAIRGLFIIDHNEVIKHISINDLPVGQSVEETLRLVKEFQIVEVHGEVCPANWTPDSPMIKSPPTASKEYFEKVNK</sequence>
<evidence type="ECO:0000256" key="7">
    <source>
        <dbReference type="SAM" id="MobiDB-lite"/>
    </source>
</evidence>
<reference evidence="9 10" key="1">
    <citation type="journal article" date="2007" name="Nature">
        <title>Genome of the marsupial Monodelphis domestica reveals innovation in non-coding sequences.</title>
        <authorList>
            <person name="Mikkelsen T.S."/>
            <person name="Wakefield M.J."/>
            <person name="Aken B."/>
            <person name="Amemiya C.T."/>
            <person name="Chang J.L."/>
            <person name="Duke S."/>
            <person name="Garber M."/>
            <person name="Gentles A.J."/>
            <person name="Goodstadt L."/>
            <person name="Heger A."/>
            <person name="Jurka J."/>
            <person name="Kamal M."/>
            <person name="Mauceli E."/>
            <person name="Searle S.M."/>
            <person name="Sharpe T."/>
            <person name="Baker M.L."/>
            <person name="Batzer M.A."/>
            <person name="Benos P.V."/>
            <person name="Belov K."/>
            <person name="Clamp M."/>
            <person name="Cook A."/>
            <person name="Cuff J."/>
            <person name="Das R."/>
            <person name="Davidow L."/>
            <person name="Deakin J.E."/>
            <person name="Fazzari M.J."/>
            <person name="Glass J.L."/>
            <person name="Grabherr M."/>
            <person name="Greally J.M."/>
            <person name="Gu W."/>
            <person name="Hore T.A."/>
            <person name="Huttley G.A."/>
            <person name="Kleber M."/>
            <person name="Jirtle R.L."/>
            <person name="Koina E."/>
            <person name="Lee J.T."/>
            <person name="Mahony S."/>
            <person name="Marra M.A."/>
            <person name="Miller R.D."/>
            <person name="Nicholls R.D."/>
            <person name="Oda M."/>
            <person name="Papenfuss A.T."/>
            <person name="Parra Z.E."/>
            <person name="Pollock D.D."/>
            <person name="Ray D.A."/>
            <person name="Schein J.E."/>
            <person name="Speed T.P."/>
            <person name="Thompson K."/>
            <person name="VandeBerg J.L."/>
            <person name="Wade C.M."/>
            <person name="Walker J.A."/>
            <person name="Waters P.D."/>
            <person name="Webber C."/>
            <person name="Weidman J.R."/>
            <person name="Xie X."/>
            <person name="Zody M.C."/>
            <person name="Baldwin J."/>
            <person name="Abdouelleil A."/>
            <person name="Abdulkadir J."/>
            <person name="Abebe A."/>
            <person name="Abera B."/>
            <person name="Abreu J."/>
            <person name="Acer S.C."/>
            <person name="Aftuck L."/>
            <person name="Alexander A."/>
            <person name="An P."/>
            <person name="Anderson E."/>
            <person name="Anderson S."/>
            <person name="Arachi H."/>
            <person name="Azer M."/>
            <person name="Bachantsang P."/>
            <person name="Barry A."/>
            <person name="Bayul T."/>
            <person name="Berlin A."/>
            <person name="Bessette D."/>
            <person name="Bloom T."/>
            <person name="Bloom T."/>
            <person name="Boguslavskiy L."/>
            <person name="Bonnet C."/>
            <person name="Boukhgalter B."/>
            <person name="Bourzgui I."/>
            <person name="Brown A."/>
            <person name="Cahill P."/>
            <person name="Channer S."/>
            <person name="Cheshatsang Y."/>
            <person name="Chuda L."/>
            <person name="Citroen M."/>
            <person name="Collymore A."/>
            <person name="Cooke P."/>
            <person name="Costello M."/>
            <person name="D'Aco K."/>
            <person name="Daza R."/>
            <person name="De Haan G."/>
            <person name="DeGray S."/>
            <person name="DeMaso C."/>
            <person name="Dhargay N."/>
            <person name="Dooley K."/>
            <person name="Dooley E."/>
            <person name="Doricent M."/>
            <person name="Dorje P."/>
            <person name="Dorjee K."/>
            <person name="Dupes A."/>
            <person name="Elong R."/>
            <person name="Falk J."/>
            <person name="Farina A."/>
            <person name="Faro S."/>
            <person name="Ferguson D."/>
            <person name="Fisher S."/>
            <person name="Foley C.D."/>
            <person name="Franke A."/>
            <person name="Friedrich D."/>
            <person name="Gadbois L."/>
            <person name="Gearin G."/>
            <person name="Gearin C.R."/>
            <person name="Giannoukos G."/>
            <person name="Goode T."/>
            <person name="Graham J."/>
            <person name="Grandbois E."/>
            <person name="Grewal S."/>
            <person name="Gyaltsen K."/>
            <person name="Hafez N."/>
            <person name="Hagos B."/>
            <person name="Hall J."/>
            <person name="Henson C."/>
            <person name="Hollinger A."/>
            <person name="Honan T."/>
            <person name="Huard M.D."/>
            <person name="Hughes L."/>
            <person name="Hurhula B."/>
            <person name="Husby M.E."/>
            <person name="Kamat A."/>
            <person name="Kanga B."/>
            <person name="Kashin S."/>
            <person name="Khazanovich D."/>
            <person name="Kisner P."/>
            <person name="Lance K."/>
            <person name="Lara M."/>
            <person name="Lee W."/>
            <person name="Lennon N."/>
            <person name="Letendre F."/>
            <person name="LeVine R."/>
            <person name="Lipovsky A."/>
            <person name="Liu X."/>
            <person name="Liu J."/>
            <person name="Liu S."/>
            <person name="Lokyitsang T."/>
            <person name="Lokyitsang Y."/>
            <person name="Lubonja R."/>
            <person name="Lui A."/>
            <person name="MacDonald P."/>
            <person name="Magnisalis V."/>
            <person name="Maru K."/>
            <person name="Matthews C."/>
            <person name="McCusker W."/>
            <person name="McDonough S."/>
            <person name="Mehta T."/>
            <person name="Meldrim J."/>
            <person name="Meneus L."/>
            <person name="Mihai O."/>
            <person name="Mihalev A."/>
            <person name="Mihova T."/>
            <person name="Mittelman R."/>
            <person name="Mlenga V."/>
            <person name="Montmayeur A."/>
            <person name="Mulrain L."/>
            <person name="Navidi A."/>
            <person name="Naylor J."/>
            <person name="Negash T."/>
            <person name="Nguyen T."/>
            <person name="Nguyen N."/>
            <person name="Nicol R."/>
            <person name="Norbu C."/>
            <person name="Norbu N."/>
            <person name="Novod N."/>
            <person name="O'Neill B."/>
            <person name="Osman S."/>
            <person name="Markiewicz E."/>
            <person name="Oyono O.L."/>
            <person name="Patti C."/>
            <person name="Phunkhang P."/>
            <person name="Pierre F."/>
            <person name="Priest M."/>
            <person name="Raghuraman S."/>
            <person name="Rege F."/>
            <person name="Reyes R."/>
            <person name="Rise C."/>
            <person name="Rogov P."/>
            <person name="Ross K."/>
            <person name="Ryan E."/>
            <person name="Settipalli S."/>
            <person name="Shea T."/>
            <person name="Sherpa N."/>
            <person name="Shi L."/>
            <person name="Shih D."/>
            <person name="Sparrow T."/>
            <person name="Spaulding J."/>
            <person name="Stalker J."/>
            <person name="Stange-Thomann N."/>
            <person name="Stavropoulos S."/>
            <person name="Stone C."/>
            <person name="Strader C."/>
            <person name="Tesfaye S."/>
            <person name="Thomson T."/>
            <person name="Thoulutsang Y."/>
            <person name="Thoulutsang D."/>
            <person name="Topham K."/>
            <person name="Topping I."/>
            <person name="Tsamla T."/>
            <person name="Vassiliev H."/>
            <person name="Vo A."/>
            <person name="Wangchuk T."/>
            <person name="Wangdi T."/>
            <person name="Weiand M."/>
            <person name="Wilkinson J."/>
            <person name="Wilson A."/>
            <person name="Yadav S."/>
            <person name="Young G."/>
            <person name="Yu Q."/>
            <person name="Zembek L."/>
            <person name="Zhong D."/>
            <person name="Zimmer A."/>
            <person name="Zwirko Z."/>
            <person name="Jaffe D.B."/>
            <person name="Alvarez P."/>
            <person name="Brockman W."/>
            <person name="Butler J."/>
            <person name="Chin C."/>
            <person name="Gnerre S."/>
            <person name="MacCallum I."/>
            <person name="Graves J.A."/>
            <person name="Ponting C.P."/>
            <person name="Breen M."/>
            <person name="Samollow P.B."/>
            <person name="Lander E.S."/>
            <person name="Lindblad-Toh K."/>
        </authorList>
    </citation>
    <scope>NUCLEOTIDE SEQUENCE [LARGE SCALE GENOMIC DNA]</scope>
</reference>
<dbReference type="OMA" id="CRINTER"/>
<dbReference type="AlphaFoldDB" id="A0A5F8GRK1"/>
<name>A0A5F8GRK1_MONDO</name>
<dbReference type="GO" id="GO:0006979">
    <property type="term" value="P:response to oxidative stress"/>
    <property type="evidence" value="ECO:0000318"/>
    <property type="project" value="GO_Central"/>
</dbReference>
<organism evidence="9 10">
    <name type="scientific">Monodelphis domestica</name>
    <name type="common">Gray short-tailed opossum</name>
    <dbReference type="NCBI Taxonomy" id="13616"/>
    <lineage>
        <taxon>Eukaryota</taxon>
        <taxon>Metazoa</taxon>
        <taxon>Chordata</taxon>
        <taxon>Craniata</taxon>
        <taxon>Vertebrata</taxon>
        <taxon>Euteleostomi</taxon>
        <taxon>Mammalia</taxon>
        <taxon>Metatheria</taxon>
        <taxon>Didelphimorphia</taxon>
        <taxon>Didelphidae</taxon>
        <taxon>Monodelphis</taxon>
    </lineage>
</organism>
<evidence type="ECO:0000259" key="8">
    <source>
        <dbReference type="Pfam" id="PF10417"/>
    </source>
</evidence>
<protein>
    <recommendedName>
        <fullName evidence="2">thioredoxin-dependent peroxiredoxin</fullName>
        <ecNumber evidence="2">1.11.1.24</ecNumber>
    </recommendedName>
</protein>
<comment type="similarity">
    <text evidence="1">Belongs to the peroxiredoxin family. AhpC/Prx1 subfamily.</text>
</comment>
<dbReference type="Proteomes" id="UP000002280">
    <property type="component" value="Chromosome 3"/>
</dbReference>
<dbReference type="InterPro" id="IPR036249">
    <property type="entry name" value="Thioredoxin-like_sf"/>
</dbReference>
<dbReference type="InterPro" id="IPR019479">
    <property type="entry name" value="Peroxiredoxin_C"/>
</dbReference>
<dbReference type="GO" id="GO:0008379">
    <property type="term" value="F:thioredoxin peroxidase activity"/>
    <property type="evidence" value="ECO:0000318"/>
    <property type="project" value="GO_Central"/>
</dbReference>